<protein>
    <submittedName>
        <fullName evidence="2">Uncharacterized protein</fullName>
    </submittedName>
</protein>
<evidence type="ECO:0000313" key="3">
    <source>
        <dbReference type="Proteomes" id="UP000285523"/>
    </source>
</evidence>
<dbReference type="AlphaFoldDB" id="A0A418VR93"/>
<proteinExistence type="predicted"/>
<dbReference type="Proteomes" id="UP000285523">
    <property type="component" value="Unassembled WGS sequence"/>
</dbReference>
<sequence length="84" mass="10243">MQFLNRQPRSSRRRCRPRRQRPRRRLSRPPPRRQRRPRPRRSTSAGPTRTPAMRPLPQRLTLRASYALRRRMPSSRAEHPPMSR</sequence>
<dbReference type="EMBL" id="QYYD01000001">
    <property type="protein sequence ID" value="RJF78865.1"/>
    <property type="molecule type" value="Genomic_DNA"/>
</dbReference>
<evidence type="ECO:0000313" key="2">
    <source>
        <dbReference type="EMBL" id="RJF78865.1"/>
    </source>
</evidence>
<name>A0A418VR93_RHOPL</name>
<reference evidence="2 3" key="1">
    <citation type="submission" date="2018-09" db="EMBL/GenBank/DDBJ databases">
        <title>Draft genome sequence of Rhodopseudomonas palustris 2.1.18.</title>
        <authorList>
            <person name="Robertson S.L."/>
            <person name="Meyer T.E."/>
            <person name="Kyndt J.A."/>
        </authorList>
    </citation>
    <scope>NUCLEOTIDE SEQUENCE [LARGE SCALE GENOMIC DNA]</scope>
    <source>
        <strain evidence="2 3">2.1.18</strain>
    </source>
</reference>
<accession>A0A418VR93</accession>
<feature type="compositionally biased region" description="Basic residues" evidence="1">
    <location>
        <begin position="9"/>
        <end position="41"/>
    </location>
</feature>
<gene>
    <name evidence="2" type="ORF">D4Q52_01560</name>
</gene>
<organism evidence="2 3">
    <name type="scientific">Rhodopseudomonas palustris</name>
    <dbReference type="NCBI Taxonomy" id="1076"/>
    <lineage>
        <taxon>Bacteria</taxon>
        <taxon>Pseudomonadati</taxon>
        <taxon>Pseudomonadota</taxon>
        <taxon>Alphaproteobacteria</taxon>
        <taxon>Hyphomicrobiales</taxon>
        <taxon>Nitrobacteraceae</taxon>
        <taxon>Rhodopseudomonas</taxon>
    </lineage>
</organism>
<comment type="caution">
    <text evidence="2">The sequence shown here is derived from an EMBL/GenBank/DDBJ whole genome shotgun (WGS) entry which is preliminary data.</text>
</comment>
<evidence type="ECO:0000256" key="1">
    <source>
        <dbReference type="SAM" id="MobiDB-lite"/>
    </source>
</evidence>
<feature type="region of interest" description="Disordered" evidence="1">
    <location>
        <begin position="1"/>
        <end position="84"/>
    </location>
</feature>